<dbReference type="InterPro" id="IPR029044">
    <property type="entry name" value="Nucleotide-diphossugar_trans"/>
</dbReference>
<comment type="similarity">
    <text evidence="1">Belongs to the glycosyltransferase 2 family.</text>
</comment>
<dbReference type="Gene3D" id="3.90.550.10">
    <property type="entry name" value="Spore Coat Polysaccharide Biosynthesis Protein SpsA, Chain A"/>
    <property type="match status" value="1"/>
</dbReference>
<dbReference type="PANTHER" id="PTHR43179:SF12">
    <property type="entry name" value="GALACTOFURANOSYLTRANSFERASE GLFT2"/>
    <property type="match status" value="1"/>
</dbReference>
<accession>A0A7T0FZM0</accession>
<evidence type="ECO:0000256" key="3">
    <source>
        <dbReference type="ARBA" id="ARBA00022679"/>
    </source>
</evidence>
<dbReference type="PANTHER" id="PTHR43179">
    <property type="entry name" value="RHAMNOSYLTRANSFERASE WBBL"/>
    <property type="match status" value="1"/>
</dbReference>
<evidence type="ECO:0000259" key="4">
    <source>
        <dbReference type="Pfam" id="PF00535"/>
    </source>
</evidence>
<dbReference type="SUPFAM" id="SSF53448">
    <property type="entry name" value="Nucleotide-diphospho-sugar transferases"/>
    <property type="match status" value="1"/>
</dbReference>
<dbReference type="EMBL" id="CP048685">
    <property type="protein sequence ID" value="QPJ60993.1"/>
    <property type="molecule type" value="Genomic_DNA"/>
</dbReference>
<feature type="domain" description="Glycosyltransferase 2-like" evidence="4">
    <location>
        <begin position="4"/>
        <end position="175"/>
    </location>
</feature>
<keyword evidence="3 5" id="KW-0808">Transferase</keyword>
<protein>
    <submittedName>
        <fullName evidence="5">Glycosyltransferase family 2 protein</fullName>
    </submittedName>
</protein>
<organism evidence="5 6">
    <name type="scientific">Candidatus Nitronauta litoralis</name>
    <dbReference type="NCBI Taxonomy" id="2705533"/>
    <lineage>
        <taxon>Bacteria</taxon>
        <taxon>Pseudomonadati</taxon>
        <taxon>Nitrospinota/Tectimicrobiota group</taxon>
        <taxon>Nitrospinota</taxon>
        <taxon>Nitrospinia</taxon>
        <taxon>Nitrospinales</taxon>
        <taxon>Nitrospinaceae</taxon>
        <taxon>Candidatus Nitronauta</taxon>
    </lineage>
</organism>
<dbReference type="AlphaFoldDB" id="A0A7T0FZM0"/>
<name>A0A7T0FZM0_9BACT</name>
<gene>
    <name evidence="5" type="ORF">G3M70_03445</name>
</gene>
<dbReference type="KEGG" id="nli:G3M70_03445"/>
<sequence>MKVSVIIPNWNGARLLGMCLDSLLASSFSDFETIVVDNGSEDASSALIRERYPQVHLIQLDRNYGFAPACNEGIRNAKGDFVVLLNNDIEVEQDWLRELVEGMKRHPDCRMGASRMMYRDDRDQFCNAGDGFFAWGAGKSRGEGEIDFGQYDTEVEVPGVCAGAAVYKRSLFDDVGLFDERFHSLAEDVDLNLRARLNGDKAFYFPKARVFHIGSATLGRYSDRYVYQAHRNEWFVMLKNLPLKHFLRHLPGIIRYQIRTTSYFSSRGQGGLLLKAKLDAIRQFPSMLKSRSRIQNNRILSDSGLEKIMEKEREAA</sequence>
<dbReference type="Proteomes" id="UP000594688">
    <property type="component" value="Chromosome"/>
</dbReference>
<dbReference type="GO" id="GO:0016757">
    <property type="term" value="F:glycosyltransferase activity"/>
    <property type="evidence" value="ECO:0007669"/>
    <property type="project" value="UniProtKB-KW"/>
</dbReference>
<dbReference type="InterPro" id="IPR001173">
    <property type="entry name" value="Glyco_trans_2-like"/>
</dbReference>
<dbReference type="Pfam" id="PF00535">
    <property type="entry name" value="Glycos_transf_2"/>
    <property type="match status" value="1"/>
</dbReference>
<evidence type="ECO:0000313" key="5">
    <source>
        <dbReference type="EMBL" id="QPJ60993.1"/>
    </source>
</evidence>
<evidence type="ECO:0000256" key="2">
    <source>
        <dbReference type="ARBA" id="ARBA00022676"/>
    </source>
</evidence>
<evidence type="ECO:0000313" key="6">
    <source>
        <dbReference type="Proteomes" id="UP000594688"/>
    </source>
</evidence>
<reference evidence="5 6" key="1">
    <citation type="submission" date="2020-02" db="EMBL/GenBank/DDBJ databases">
        <title>Genomic and physiological characterization of two novel Nitrospinaceae genera.</title>
        <authorList>
            <person name="Mueller A.J."/>
            <person name="Jung M.-Y."/>
            <person name="Strachan C.R."/>
            <person name="Herbold C.W."/>
            <person name="Kirkegaard R.H."/>
            <person name="Daims H."/>
        </authorList>
    </citation>
    <scope>NUCLEOTIDE SEQUENCE [LARGE SCALE GENOMIC DNA]</scope>
    <source>
        <strain evidence="5">EB</strain>
    </source>
</reference>
<keyword evidence="2" id="KW-0328">Glycosyltransferase</keyword>
<proteinExistence type="inferred from homology"/>
<dbReference type="CDD" id="cd04186">
    <property type="entry name" value="GT_2_like_c"/>
    <property type="match status" value="1"/>
</dbReference>
<evidence type="ECO:0000256" key="1">
    <source>
        <dbReference type="ARBA" id="ARBA00006739"/>
    </source>
</evidence>